<sequence>MNEVNLRRADVSTQDTHTTQASKIEQNRQLAHAESWMDKLSSVFSKAVASFTNPPVDEDKAMKQLNDLFKELKNDAKSPLTGGTEHSLSLKIEMALREHKTEAQTSLSDPATLLRKMLTEENLIKVSGGHWFDGLHLDVGMDHLFARIVGANPKDEKAMAKIERMNLEQTKPALYQWLSKEVYAAVAKGTPSKADIQKIGMSYISSAGVGMALGSLGPVGTGLSIAWYSCQILKQLSQEGLMNTVNSQMKAQLDTWMGAKMAGGVVSAADDLELFTHLGDWLSGITPESMAGRMNTHQPGATMADTGGKGPELTLLTAPTISGGEKVAKNVDAEGWIANSVLNWENTDVAEKMLMKIKTCYEFLLPEQDTAPEVCSSSPNSANTTAMAPPTKMVKSVVEEGMAEKIRVLDGEGKLKQRLRLANADTPVELSNAKVPNKMSGTVATTVAPSRFQLRPEKSSGGETAVSPTGSKIENTAERTNAALAKKPDEEMLLQEIGRSFVSPKDNLQGVKIVPTGPSSVSNMLTTLAVTLVAGKAAGAVAFMAQQFKTAESKPTSLSELANKKPEPENLFVANKPIIYQALDSLSDNVIRTALAEHPHELNEDKLHELYSYAKEDYAKIIIKGIAFIAENYVDSKIIKAIQQARVSANLTDDVALVDMLKDKKFIVEISNMLAKGEFEHPSLQACNLEKLMEPILSRTPVMAFDVELGLNSEYSTRLTDKIDSYFFPDGGAEVKLAAMKAINEKIKYSIMQVCQNEYSKMHEGVSNQHVFNKFGMNDYEYWYTAKGAANQVQDLSSSITDAELNRYILSAANNTGNGTPIPLNKYAELVESFNNVKANTVDYLKNFNINTLVDEIVLDEIRKIPTLQNANLDDIVSINDLTKKKDLSLKEVALGDIFRNYPSSRYIAIFSKADENKPYHKHDVNLKESLINLADRVEVRLEKTIRNNLSRPDAESVVKNFIGISFKTQLIDYMKKASVEDSREFGPAINDILAGTTKPKLMAMLEYPMSNIIALKGIGDRYLAVSTLTQESKIIPNRQGLENDQSLQNWLLHHLSFYDSQRNMVKTSFTPKMLDPLYGITHYEYPVKYSETGDYTSDLTQRHIDRLRSDPDVLIKTHFEQEVDTILSAGIGALGFLSVGVILTPASALGAFCSAAMGMGISAMQVAKYFVADTPDEKMDALFEAVMSGVFDTALEITQAIKLFRQQMSSALKSGLKNTPNNFSLPDSKINIAPKPADYRKAKPIAEGTAAKIYSVDDYLIKEFKRPLKEGDFSKDHLLLKQSKTNSYSGALREANNNAVAFNRLYGEGSSVVFIDNIGDSKIVSMKMPKIPGESLQSILKNDNLQQMKNIRKSLSDENTIQSIIDRTLADLKKNGIMHDDINLANIMFNPETDKFTLIDFDRARISPKKDGLIPELSASQMNPMEKKFKADLNEFKRSIDKLEKLENNSIKLDFDNLDRNRDLIRTCSPLITASRQTRGVLSCTEPSPDFLKLPPLVNDRVQLIDAEFDRLNKALVSRDAKPTNHNDIFTTTVTTLKDLESLKDPNYQAKFIFVKNAKGNQQLIIGGIGKKTDVKTISHPSLLTEITIDNSNLEIQSAGYIGMTKKGVAYLLNTSGHYKPTYDHLRSAQNFLKEVVGVENVHKVESFTIKHQWLKRIDKVFL</sequence>
<organism evidence="3 4">
    <name type="scientific">Rouxiella badensis</name>
    <dbReference type="NCBI Taxonomy" id="1646377"/>
    <lineage>
        <taxon>Bacteria</taxon>
        <taxon>Pseudomonadati</taxon>
        <taxon>Pseudomonadota</taxon>
        <taxon>Gammaproteobacteria</taxon>
        <taxon>Enterobacterales</taxon>
        <taxon>Yersiniaceae</taxon>
        <taxon>Rouxiella</taxon>
    </lineage>
</organism>
<accession>A0A1X0WFZ7</accession>
<dbReference type="SUPFAM" id="SSF56112">
    <property type="entry name" value="Protein kinase-like (PK-like)"/>
    <property type="match status" value="1"/>
</dbReference>
<dbReference type="EMBL" id="MRWE01000013">
    <property type="protein sequence ID" value="ORJ25661.1"/>
    <property type="molecule type" value="Genomic_DNA"/>
</dbReference>
<dbReference type="RefSeq" id="WP_084912451.1">
    <property type="nucleotide sequence ID" value="NZ_MRWE01000013.1"/>
</dbReference>
<dbReference type="Pfam" id="PF01636">
    <property type="entry name" value="APH"/>
    <property type="match status" value="1"/>
</dbReference>
<feature type="region of interest" description="Disordered" evidence="1">
    <location>
        <begin position="1"/>
        <end position="22"/>
    </location>
</feature>
<feature type="region of interest" description="Disordered" evidence="1">
    <location>
        <begin position="455"/>
        <end position="476"/>
    </location>
</feature>
<dbReference type="InterPro" id="IPR002575">
    <property type="entry name" value="Aminoglycoside_PTrfase"/>
</dbReference>
<feature type="compositionally biased region" description="Polar residues" evidence="1">
    <location>
        <begin position="11"/>
        <end position="22"/>
    </location>
</feature>
<dbReference type="InterPro" id="IPR011009">
    <property type="entry name" value="Kinase-like_dom_sf"/>
</dbReference>
<evidence type="ECO:0000313" key="4">
    <source>
        <dbReference type="Proteomes" id="UP000192536"/>
    </source>
</evidence>
<feature type="compositionally biased region" description="Basic and acidic residues" evidence="1">
    <location>
        <begin position="1"/>
        <end position="10"/>
    </location>
</feature>
<gene>
    <name evidence="3" type="ORF">BS640_09550</name>
</gene>
<evidence type="ECO:0000259" key="2">
    <source>
        <dbReference type="Pfam" id="PF01636"/>
    </source>
</evidence>
<proteinExistence type="predicted"/>
<keyword evidence="4" id="KW-1185">Reference proteome</keyword>
<dbReference type="Proteomes" id="UP000192536">
    <property type="component" value="Unassembled WGS sequence"/>
</dbReference>
<dbReference type="Gene3D" id="1.10.510.10">
    <property type="entry name" value="Transferase(Phosphotransferase) domain 1"/>
    <property type="match status" value="1"/>
</dbReference>
<reference evidence="3 4" key="1">
    <citation type="journal article" date="2017" name="Int. J. Syst. Evol. Microbiol.">
        <title>Rouxiella badensis sp. nov. and Rouxiella silvae sp. nov. isolated from peat bog soil in Germany and emendation of the genus description.</title>
        <authorList>
            <person name="Le Fleche-Mateos A."/>
            <person name="Kugler J.H."/>
            <person name="Hansen S.H."/>
            <person name="Syldatk C."/>
            <person name="Hausmann R."/>
            <person name="Lomprez F."/>
            <person name="Vandenbogaert M."/>
            <person name="Manuguerra J.C."/>
            <person name="Grimont P.A."/>
        </authorList>
    </citation>
    <scope>NUCLEOTIDE SEQUENCE [LARGE SCALE GENOMIC DNA]</scope>
    <source>
        <strain evidence="3 4">DSM 100043</strain>
    </source>
</reference>
<name>A0A1X0WFZ7_9GAMM</name>
<protein>
    <recommendedName>
        <fullName evidence="2">Aminoglycoside phosphotransferase domain-containing protein</fullName>
    </recommendedName>
</protein>
<comment type="caution">
    <text evidence="3">The sequence shown here is derived from an EMBL/GenBank/DDBJ whole genome shotgun (WGS) entry which is preliminary data.</text>
</comment>
<evidence type="ECO:0000256" key="1">
    <source>
        <dbReference type="SAM" id="MobiDB-lite"/>
    </source>
</evidence>
<evidence type="ECO:0000313" key="3">
    <source>
        <dbReference type="EMBL" id="ORJ25661.1"/>
    </source>
</evidence>
<feature type="domain" description="Aminoglycoside phosphotransferase" evidence="2">
    <location>
        <begin position="1362"/>
        <end position="1409"/>
    </location>
</feature>